<dbReference type="GO" id="GO:0005737">
    <property type="term" value="C:cytoplasm"/>
    <property type="evidence" value="ECO:0007669"/>
    <property type="project" value="UniProtKB-SubCell"/>
</dbReference>
<comment type="pathway">
    <text evidence="5">Purine metabolism; AMP biosynthesis via salvage pathway; AMP from ADP: step 1/1.</text>
</comment>
<dbReference type="HAMAP" id="MF_00235">
    <property type="entry name" value="Adenylate_kinase_Adk"/>
    <property type="match status" value="1"/>
</dbReference>
<keyword evidence="9" id="KW-1185">Reference proteome</keyword>
<evidence type="ECO:0000313" key="9">
    <source>
        <dbReference type="Proteomes" id="UP000460221"/>
    </source>
</evidence>
<feature type="binding site" evidence="5">
    <location>
        <position position="31"/>
    </location>
    <ligand>
        <name>AMP</name>
        <dbReference type="ChEBI" id="CHEBI:456215"/>
    </ligand>
</feature>
<protein>
    <recommendedName>
        <fullName evidence="5 7">Adenylate kinase</fullName>
        <shortName evidence="5">AK</shortName>
        <ecNumber evidence="5 7">2.7.4.3</ecNumber>
    </recommendedName>
    <alternativeName>
        <fullName evidence="5">ATP-AMP transphosphorylase</fullName>
    </alternativeName>
    <alternativeName>
        <fullName evidence="5">ATP:AMP phosphotransferase</fullName>
    </alternativeName>
    <alternativeName>
        <fullName evidence="5">Adenylate monophosphate kinase</fullName>
    </alternativeName>
</protein>
<feature type="binding site" evidence="5">
    <location>
        <position position="126"/>
    </location>
    <ligand>
        <name>ATP</name>
        <dbReference type="ChEBI" id="CHEBI:30616"/>
    </ligand>
</feature>
<dbReference type="CDD" id="cd01428">
    <property type="entry name" value="ADK"/>
    <property type="match status" value="1"/>
</dbReference>
<keyword evidence="4 5" id="KW-0418">Kinase</keyword>
<feature type="region of interest" description="NMP" evidence="5">
    <location>
        <begin position="30"/>
        <end position="59"/>
    </location>
</feature>
<dbReference type="PANTHER" id="PTHR23359">
    <property type="entry name" value="NUCLEOTIDE KINASE"/>
    <property type="match status" value="1"/>
</dbReference>
<feature type="binding site" evidence="5">
    <location>
        <begin position="57"/>
        <end position="59"/>
    </location>
    <ligand>
        <name>AMP</name>
        <dbReference type="ChEBI" id="CHEBI:456215"/>
    </ligand>
</feature>
<sequence>MRLLIFGPQGVGKGTQAQLLAPHFGVPHISTGDLFRENIAAGTHLGKQAQAALTAGELVSDGITQAMLADRLREDDARNGFILDGFPRTPEQADWLDAMLIGGAPVDAAIVLTAPYEVLVERALVRGRSDDTTEAIERRLAIYRERTQPLLSFYGSVVETVDADQPVQLVHQDILARVSERTGVL</sequence>
<dbReference type="SUPFAM" id="SSF52540">
    <property type="entry name" value="P-loop containing nucleoside triphosphate hydrolases"/>
    <property type="match status" value="1"/>
</dbReference>
<keyword evidence="5 7" id="KW-0067">ATP-binding</keyword>
<evidence type="ECO:0000256" key="6">
    <source>
        <dbReference type="RuleBase" id="RU003330"/>
    </source>
</evidence>
<dbReference type="InterPro" id="IPR033690">
    <property type="entry name" value="Adenylat_kinase_CS"/>
</dbReference>
<evidence type="ECO:0000256" key="4">
    <source>
        <dbReference type="ARBA" id="ARBA00022777"/>
    </source>
</evidence>
<dbReference type="GO" id="GO:0004017">
    <property type="term" value="F:AMP kinase activity"/>
    <property type="evidence" value="ECO:0007669"/>
    <property type="project" value="UniProtKB-UniRule"/>
</dbReference>
<proteinExistence type="inferred from homology"/>
<organism evidence="8 9">
    <name type="scientific">Nakamurella alba</name>
    <dbReference type="NCBI Taxonomy" id="2665158"/>
    <lineage>
        <taxon>Bacteria</taxon>
        <taxon>Bacillati</taxon>
        <taxon>Actinomycetota</taxon>
        <taxon>Actinomycetes</taxon>
        <taxon>Nakamurellales</taxon>
        <taxon>Nakamurellaceae</taxon>
        <taxon>Nakamurella</taxon>
    </lineage>
</organism>
<comment type="subcellular location">
    <subcellularLocation>
        <location evidence="5 7">Cytoplasm</location>
    </subcellularLocation>
</comment>
<dbReference type="PROSITE" id="PS00113">
    <property type="entry name" value="ADENYLATE_KINASE"/>
    <property type="match status" value="1"/>
</dbReference>
<comment type="subunit">
    <text evidence="5 7">Monomer.</text>
</comment>
<keyword evidence="3 5" id="KW-0547">Nucleotide-binding</keyword>
<reference evidence="8 9" key="1">
    <citation type="submission" date="2019-11" db="EMBL/GenBank/DDBJ databases">
        <authorList>
            <person name="Jiang L.-Q."/>
        </authorList>
    </citation>
    <scope>NUCLEOTIDE SEQUENCE [LARGE SCALE GENOMIC DNA]</scope>
    <source>
        <strain evidence="8 9">YIM 132087</strain>
    </source>
</reference>
<comment type="caution">
    <text evidence="8">The sequence shown here is derived from an EMBL/GenBank/DDBJ whole genome shotgun (WGS) entry which is preliminary data.</text>
</comment>
<dbReference type="AlphaFoldDB" id="A0A7K1FNJ9"/>
<evidence type="ECO:0000256" key="7">
    <source>
        <dbReference type="RuleBase" id="RU003331"/>
    </source>
</evidence>
<evidence type="ECO:0000313" key="8">
    <source>
        <dbReference type="EMBL" id="MTD15741.1"/>
    </source>
</evidence>
<dbReference type="UniPathway" id="UPA00588">
    <property type="reaction ID" value="UER00649"/>
</dbReference>
<evidence type="ECO:0000256" key="5">
    <source>
        <dbReference type="HAMAP-Rule" id="MF_00235"/>
    </source>
</evidence>
<keyword evidence="1 5" id="KW-0808">Transferase</keyword>
<dbReference type="Gene3D" id="3.40.50.300">
    <property type="entry name" value="P-loop containing nucleotide triphosphate hydrolases"/>
    <property type="match status" value="1"/>
</dbReference>
<comment type="domain">
    <text evidence="5">Consists of three domains, a large central CORE domain and two small peripheral domains, NMPbind and LID, which undergo movements during catalysis. The LID domain closes over the site of phosphoryl transfer upon ATP binding. Assembling and dissambling the active center during each catalytic cycle provides an effective means to prevent ATP hydrolysis.</text>
</comment>
<comment type="function">
    <text evidence="5">Catalyzes the reversible transfer of the terminal phosphate group between ATP and AMP. Plays an important role in cellular energy homeostasis and in adenine nucleotide metabolism.</text>
</comment>
<dbReference type="Pfam" id="PF00406">
    <property type="entry name" value="ADK"/>
    <property type="match status" value="1"/>
</dbReference>
<dbReference type="EMBL" id="WLYK01000007">
    <property type="protein sequence ID" value="MTD15741.1"/>
    <property type="molecule type" value="Genomic_DNA"/>
</dbReference>
<keyword evidence="5" id="KW-0963">Cytoplasm</keyword>
<comment type="catalytic activity">
    <reaction evidence="5 7">
        <text>AMP + ATP = 2 ADP</text>
        <dbReference type="Rhea" id="RHEA:12973"/>
        <dbReference type="ChEBI" id="CHEBI:30616"/>
        <dbReference type="ChEBI" id="CHEBI:456215"/>
        <dbReference type="ChEBI" id="CHEBI:456216"/>
        <dbReference type="EC" id="2.7.4.3"/>
    </reaction>
</comment>
<feature type="binding site" evidence="5">
    <location>
        <position position="92"/>
    </location>
    <ligand>
        <name>AMP</name>
        <dbReference type="ChEBI" id="CHEBI:456215"/>
    </ligand>
</feature>
<dbReference type="PRINTS" id="PR00094">
    <property type="entry name" value="ADENYLTKNASE"/>
</dbReference>
<feature type="binding site" evidence="5">
    <location>
        <begin position="85"/>
        <end position="88"/>
    </location>
    <ligand>
        <name>AMP</name>
        <dbReference type="ChEBI" id="CHEBI:456215"/>
    </ligand>
</feature>
<feature type="binding site" evidence="5">
    <location>
        <position position="128"/>
    </location>
    <ligand>
        <name>AMP</name>
        <dbReference type="ChEBI" id="CHEBI:456215"/>
    </ligand>
</feature>
<dbReference type="InterPro" id="IPR000850">
    <property type="entry name" value="Adenylat/UMP-CMP_kin"/>
</dbReference>
<dbReference type="GO" id="GO:0005524">
    <property type="term" value="F:ATP binding"/>
    <property type="evidence" value="ECO:0007669"/>
    <property type="project" value="UniProtKB-UniRule"/>
</dbReference>
<evidence type="ECO:0000256" key="3">
    <source>
        <dbReference type="ARBA" id="ARBA00022741"/>
    </source>
</evidence>
<feature type="binding site" evidence="5">
    <location>
        <position position="165"/>
    </location>
    <ligand>
        <name>ATP</name>
        <dbReference type="ChEBI" id="CHEBI:30616"/>
    </ligand>
</feature>
<feature type="binding site" evidence="5">
    <location>
        <begin position="10"/>
        <end position="15"/>
    </location>
    <ligand>
        <name>ATP</name>
        <dbReference type="ChEBI" id="CHEBI:30616"/>
    </ligand>
</feature>
<keyword evidence="2 5" id="KW-0545">Nucleotide biosynthesis</keyword>
<feature type="binding site" evidence="5">
    <location>
        <position position="139"/>
    </location>
    <ligand>
        <name>AMP</name>
        <dbReference type="ChEBI" id="CHEBI:456215"/>
    </ligand>
</feature>
<dbReference type="NCBIfam" id="NF001381">
    <property type="entry name" value="PRK00279.1-3"/>
    <property type="match status" value="1"/>
</dbReference>
<name>A0A7K1FNJ9_9ACTN</name>
<comment type="similarity">
    <text evidence="5 6">Belongs to the adenylate kinase family.</text>
</comment>
<dbReference type="Proteomes" id="UP000460221">
    <property type="component" value="Unassembled WGS sequence"/>
</dbReference>
<dbReference type="EC" id="2.7.4.3" evidence="5 7"/>
<dbReference type="RefSeq" id="WP_154769764.1">
    <property type="nucleotide sequence ID" value="NZ_WLYK01000007.1"/>
</dbReference>
<dbReference type="InterPro" id="IPR027417">
    <property type="entry name" value="P-loop_NTPase"/>
</dbReference>
<gene>
    <name evidence="5" type="primary">adk</name>
    <name evidence="8" type="ORF">GIS00_17545</name>
</gene>
<evidence type="ECO:0000256" key="2">
    <source>
        <dbReference type="ARBA" id="ARBA00022727"/>
    </source>
</evidence>
<dbReference type="GO" id="GO:0044209">
    <property type="term" value="P:AMP salvage"/>
    <property type="evidence" value="ECO:0007669"/>
    <property type="project" value="UniProtKB-UniRule"/>
</dbReference>
<comment type="caution">
    <text evidence="5">Lacks conserved residue(s) required for the propagation of feature annotation.</text>
</comment>
<feature type="binding site" evidence="5">
    <location>
        <position position="36"/>
    </location>
    <ligand>
        <name>AMP</name>
        <dbReference type="ChEBI" id="CHEBI:456215"/>
    </ligand>
</feature>
<accession>A0A7K1FNJ9</accession>
<evidence type="ECO:0000256" key="1">
    <source>
        <dbReference type="ARBA" id="ARBA00022679"/>
    </source>
</evidence>